<sequence>MANHPEPDWTTWSAPDSGPPDAGSSISLQAPPNLESRFSAYIGAGINDWGGISPVTIDHINPERAWPQIKALRQATALLRLRRRSAWPSIRATWKNPQRFLAGPLAERLDDIVRDGLALQQCV</sequence>
<evidence type="ECO:0000256" key="1">
    <source>
        <dbReference type="SAM" id="MobiDB-lite"/>
    </source>
</evidence>
<accession>A0A432JJQ1</accession>
<name>A0A432JJQ1_9GAMM</name>
<gene>
    <name evidence="2" type="ORF">DSL92_03715</name>
</gene>
<organism evidence="2">
    <name type="scientific">Billgrantia gudaonensis</name>
    <dbReference type="NCBI Taxonomy" id="376427"/>
    <lineage>
        <taxon>Bacteria</taxon>
        <taxon>Pseudomonadati</taxon>
        <taxon>Pseudomonadota</taxon>
        <taxon>Gammaproteobacteria</taxon>
        <taxon>Oceanospirillales</taxon>
        <taxon>Halomonadaceae</taxon>
        <taxon>Billgrantia</taxon>
    </lineage>
</organism>
<reference evidence="2" key="1">
    <citation type="submission" date="2018-12" db="EMBL/GenBank/DDBJ databases">
        <authorList>
            <person name="Jadhav K."/>
            <person name="Kushwaha B."/>
            <person name="Jadhav I."/>
        </authorList>
    </citation>
    <scope>NUCLEOTIDE SEQUENCE [LARGE SCALE GENOMIC DNA]</scope>
    <source>
        <strain evidence="2">SBS 10</strain>
    </source>
</reference>
<comment type="caution">
    <text evidence="2">The sequence shown here is derived from an EMBL/GenBank/DDBJ whole genome shotgun (WGS) entry which is preliminary data.</text>
</comment>
<evidence type="ECO:0000313" key="2">
    <source>
        <dbReference type="EMBL" id="RUA22820.1"/>
    </source>
</evidence>
<dbReference type="AlphaFoldDB" id="A0A432JJQ1"/>
<feature type="region of interest" description="Disordered" evidence="1">
    <location>
        <begin position="1"/>
        <end position="30"/>
    </location>
</feature>
<proteinExistence type="predicted"/>
<protein>
    <submittedName>
        <fullName evidence="2">Uncharacterized protein</fullName>
    </submittedName>
</protein>
<dbReference type="EMBL" id="RXHI01000009">
    <property type="protein sequence ID" value="RUA22820.1"/>
    <property type="molecule type" value="Genomic_DNA"/>
</dbReference>